<comment type="catalytic activity">
    <reaction evidence="1">
        <text>Endohydrolysis of (1-&gt;4)-beta-D-xylosidic linkages in xylans.</text>
        <dbReference type="EC" id="3.2.1.8"/>
    </reaction>
</comment>
<comment type="similarity">
    <text evidence="3 11">Belongs to the glycosyl hydrolase 11 (cellulase G) family.</text>
</comment>
<keyword evidence="10" id="KW-0624">Polysaccharide degradation</keyword>
<evidence type="ECO:0000313" key="14">
    <source>
        <dbReference type="Proteomes" id="UP000235672"/>
    </source>
</evidence>
<sequence>RNITFTGTHNATAGIVTFQGYGWSKNPLVKYYIMEDNTSSCQLGGGGGATDPGSECTIFETTRTNEPPIIGTSTFHQ</sequence>
<dbReference type="PANTHER" id="PTHR46828:SF4">
    <property type="entry name" value="ENDO-1,4-BETA-XYLANASE"/>
    <property type="match status" value="1"/>
</dbReference>
<evidence type="ECO:0000256" key="9">
    <source>
        <dbReference type="ARBA" id="ARBA00023295"/>
    </source>
</evidence>
<dbReference type="Gene3D" id="2.60.120.180">
    <property type="match status" value="1"/>
</dbReference>
<dbReference type="AlphaFoldDB" id="A0A2J6Q0Q2"/>
<dbReference type="GO" id="GO:0031176">
    <property type="term" value="F:endo-1,4-beta-xylanase activity"/>
    <property type="evidence" value="ECO:0007669"/>
    <property type="project" value="UniProtKB-EC"/>
</dbReference>
<dbReference type="InterPro" id="IPR013319">
    <property type="entry name" value="GH11/12"/>
</dbReference>
<evidence type="ECO:0000256" key="11">
    <source>
        <dbReference type="PROSITE-ProRule" id="PRU01097"/>
    </source>
</evidence>
<evidence type="ECO:0000256" key="8">
    <source>
        <dbReference type="ARBA" id="ARBA00023277"/>
    </source>
</evidence>
<evidence type="ECO:0000256" key="2">
    <source>
        <dbReference type="ARBA" id="ARBA00004851"/>
    </source>
</evidence>
<proteinExistence type="inferred from homology"/>
<reference evidence="13 14" key="1">
    <citation type="submission" date="2016-05" db="EMBL/GenBank/DDBJ databases">
        <title>A degradative enzymes factory behind the ericoid mycorrhizal symbiosis.</title>
        <authorList>
            <consortium name="DOE Joint Genome Institute"/>
            <person name="Martino E."/>
            <person name="Morin E."/>
            <person name="Grelet G."/>
            <person name="Kuo A."/>
            <person name="Kohler A."/>
            <person name="Daghino S."/>
            <person name="Barry K."/>
            <person name="Choi C."/>
            <person name="Cichocki N."/>
            <person name="Clum A."/>
            <person name="Copeland A."/>
            <person name="Hainaut M."/>
            <person name="Haridas S."/>
            <person name="Labutti K."/>
            <person name="Lindquist E."/>
            <person name="Lipzen A."/>
            <person name="Khouja H.-R."/>
            <person name="Murat C."/>
            <person name="Ohm R."/>
            <person name="Olson A."/>
            <person name="Spatafora J."/>
            <person name="Veneault-Fourrey C."/>
            <person name="Henrissat B."/>
            <person name="Grigoriev I."/>
            <person name="Martin F."/>
            <person name="Perotto S."/>
        </authorList>
    </citation>
    <scope>NUCLEOTIDE SEQUENCE [LARGE SCALE GENOMIC DNA]</scope>
    <source>
        <strain evidence="13 14">UAMH 7357</strain>
    </source>
</reference>
<accession>A0A2J6Q0Q2</accession>
<dbReference type="InterPro" id="IPR013320">
    <property type="entry name" value="ConA-like_dom_sf"/>
</dbReference>
<name>A0A2J6Q0Q2_9HELO</name>
<organism evidence="13 14">
    <name type="scientific">Hyaloscypha hepaticicola</name>
    <dbReference type="NCBI Taxonomy" id="2082293"/>
    <lineage>
        <taxon>Eukaryota</taxon>
        <taxon>Fungi</taxon>
        <taxon>Dikarya</taxon>
        <taxon>Ascomycota</taxon>
        <taxon>Pezizomycotina</taxon>
        <taxon>Leotiomycetes</taxon>
        <taxon>Helotiales</taxon>
        <taxon>Hyaloscyphaceae</taxon>
        <taxon>Hyaloscypha</taxon>
    </lineage>
</organism>
<dbReference type="Pfam" id="PF00457">
    <property type="entry name" value="Glyco_hydro_11"/>
    <property type="match status" value="1"/>
</dbReference>
<evidence type="ECO:0000256" key="1">
    <source>
        <dbReference type="ARBA" id="ARBA00000681"/>
    </source>
</evidence>
<dbReference type="GO" id="GO:0045493">
    <property type="term" value="P:xylan catabolic process"/>
    <property type="evidence" value="ECO:0007669"/>
    <property type="project" value="UniProtKB-UniPathway"/>
</dbReference>
<dbReference type="PROSITE" id="PS51761">
    <property type="entry name" value="GH11_3"/>
    <property type="match status" value="1"/>
</dbReference>
<dbReference type="Proteomes" id="UP000235672">
    <property type="component" value="Unassembled WGS sequence"/>
</dbReference>
<keyword evidence="9" id="KW-0326">Glycosidase</keyword>
<dbReference type="EMBL" id="KZ613487">
    <property type="protein sequence ID" value="PMD19828.1"/>
    <property type="molecule type" value="Genomic_DNA"/>
</dbReference>
<feature type="domain" description="GH11" evidence="12">
    <location>
        <begin position="1"/>
        <end position="77"/>
    </location>
</feature>
<dbReference type="InterPro" id="IPR033123">
    <property type="entry name" value="GH11_dom"/>
</dbReference>
<dbReference type="OrthoDB" id="2115822at2759"/>
<evidence type="ECO:0000256" key="10">
    <source>
        <dbReference type="ARBA" id="ARBA00023326"/>
    </source>
</evidence>
<evidence type="ECO:0000256" key="5">
    <source>
        <dbReference type="ARBA" id="ARBA00022651"/>
    </source>
</evidence>
<comment type="caution">
    <text evidence="11">Lacks conserved residue(s) required for the propagation of feature annotation.</text>
</comment>
<dbReference type="EC" id="3.2.1.8" evidence="4"/>
<evidence type="ECO:0000256" key="3">
    <source>
        <dbReference type="ARBA" id="ARBA00007792"/>
    </source>
</evidence>
<evidence type="ECO:0000256" key="6">
    <source>
        <dbReference type="ARBA" id="ARBA00022729"/>
    </source>
</evidence>
<keyword evidence="14" id="KW-1185">Reference proteome</keyword>
<feature type="non-terminal residue" evidence="13">
    <location>
        <position position="1"/>
    </location>
</feature>
<dbReference type="UniPathway" id="UPA00114"/>
<gene>
    <name evidence="13" type="ORF">NA56DRAFT_543782</name>
</gene>
<protein>
    <recommendedName>
        <fullName evidence="4">endo-1,4-beta-xylanase</fullName>
        <ecNumber evidence="4">3.2.1.8</ecNumber>
    </recommendedName>
</protein>
<keyword evidence="6" id="KW-0732">Signal</keyword>
<dbReference type="SUPFAM" id="SSF49899">
    <property type="entry name" value="Concanavalin A-like lectins/glucanases"/>
    <property type="match status" value="1"/>
</dbReference>
<keyword evidence="7 13" id="KW-0378">Hydrolase</keyword>
<evidence type="ECO:0000256" key="4">
    <source>
        <dbReference type="ARBA" id="ARBA00012590"/>
    </source>
</evidence>
<keyword evidence="5" id="KW-0858">Xylan degradation</keyword>
<evidence type="ECO:0000259" key="12">
    <source>
        <dbReference type="PROSITE" id="PS51761"/>
    </source>
</evidence>
<evidence type="ECO:0000313" key="13">
    <source>
        <dbReference type="EMBL" id="PMD19828.1"/>
    </source>
</evidence>
<comment type="pathway">
    <text evidence="2">Glycan degradation; xylan degradation.</text>
</comment>
<feature type="non-terminal residue" evidence="13">
    <location>
        <position position="77"/>
    </location>
</feature>
<dbReference type="InterPro" id="IPR001137">
    <property type="entry name" value="Glyco_hydro_11"/>
</dbReference>
<keyword evidence="8" id="KW-0119">Carbohydrate metabolism</keyword>
<evidence type="ECO:0000256" key="7">
    <source>
        <dbReference type="ARBA" id="ARBA00022801"/>
    </source>
</evidence>
<dbReference type="PANTHER" id="PTHR46828">
    <property type="entry name" value="ENDO-1,4-BETA-XYLANASE A-RELATED"/>
    <property type="match status" value="1"/>
</dbReference>